<sequence>MKHSAAKTLGVAALGAAFAVSAAGSASALTTLPTDSALKTAKQALPVGLVASALPGGPDGRAATRLEGALDTVAQAASAVPTKTPHDPVTKLLGGLPVEGTSPVSAGLG</sequence>
<dbReference type="RefSeq" id="WP_189529536.1">
    <property type="nucleotide sequence ID" value="NZ_BMSV01000001.1"/>
</dbReference>
<evidence type="ECO:0000313" key="3">
    <source>
        <dbReference type="EMBL" id="GGP89940.1"/>
    </source>
</evidence>
<reference evidence="3" key="2">
    <citation type="submission" date="2020-09" db="EMBL/GenBank/DDBJ databases">
        <authorList>
            <person name="Sun Q."/>
            <person name="Ohkuma M."/>
        </authorList>
    </citation>
    <scope>NUCLEOTIDE SEQUENCE</scope>
    <source>
        <strain evidence="3">JCM 4335</strain>
    </source>
</reference>
<keyword evidence="4" id="KW-1185">Reference proteome</keyword>
<feature type="signal peptide" evidence="2">
    <location>
        <begin position="1"/>
        <end position="22"/>
    </location>
</feature>
<evidence type="ECO:0000256" key="2">
    <source>
        <dbReference type="SAM" id="SignalP"/>
    </source>
</evidence>
<evidence type="ECO:0008006" key="5">
    <source>
        <dbReference type="Google" id="ProtNLM"/>
    </source>
</evidence>
<evidence type="ECO:0000313" key="4">
    <source>
        <dbReference type="Proteomes" id="UP000654123"/>
    </source>
</evidence>
<proteinExistence type="predicted"/>
<protein>
    <recommendedName>
        <fullName evidence="5">ATP-binding protein</fullName>
    </recommendedName>
</protein>
<gene>
    <name evidence="3" type="ORF">GCM10010249_04870</name>
</gene>
<feature type="chain" id="PRO_5038950853" description="ATP-binding protein" evidence="2">
    <location>
        <begin position="23"/>
        <end position="109"/>
    </location>
</feature>
<dbReference type="EMBL" id="BMSV01000001">
    <property type="protein sequence ID" value="GGP89940.1"/>
    <property type="molecule type" value="Genomic_DNA"/>
</dbReference>
<dbReference type="AlphaFoldDB" id="A0A918EHL8"/>
<feature type="region of interest" description="Disordered" evidence="1">
    <location>
        <begin position="78"/>
        <end position="109"/>
    </location>
</feature>
<comment type="caution">
    <text evidence="3">The sequence shown here is derived from an EMBL/GenBank/DDBJ whole genome shotgun (WGS) entry which is preliminary data.</text>
</comment>
<organism evidence="3 4">
    <name type="scientific">Streptomyces roseolilacinus</name>
    <dbReference type="NCBI Taxonomy" id="66904"/>
    <lineage>
        <taxon>Bacteria</taxon>
        <taxon>Bacillati</taxon>
        <taxon>Actinomycetota</taxon>
        <taxon>Actinomycetes</taxon>
        <taxon>Kitasatosporales</taxon>
        <taxon>Streptomycetaceae</taxon>
        <taxon>Streptomyces</taxon>
    </lineage>
</organism>
<name>A0A918EHL8_9ACTN</name>
<accession>A0A918EHL8</accession>
<reference evidence="3" key="1">
    <citation type="journal article" date="2014" name="Int. J. Syst. Evol. Microbiol.">
        <title>Complete genome sequence of Corynebacterium casei LMG S-19264T (=DSM 44701T), isolated from a smear-ripened cheese.</title>
        <authorList>
            <consortium name="US DOE Joint Genome Institute (JGI-PGF)"/>
            <person name="Walter F."/>
            <person name="Albersmeier A."/>
            <person name="Kalinowski J."/>
            <person name="Ruckert C."/>
        </authorList>
    </citation>
    <scope>NUCLEOTIDE SEQUENCE</scope>
    <source>
        <strain evidence="3">JCM 4335</strain>
    </source>
</reference>
<keyword evidence="2" id="KW-0732">Signal</keyword>
<dbReference type="Proteomes" id="UP000654123">
    <property type="component" value="Unassembled WGS sequence"/>
</dbReference>
<evidence type="ECO:0000256" key="1">
    <source>
        <dbReference type="SAM" id="MobiDB-lite"/>
    </source>
</evidence>